<feature type="transmembrane region" description="Helical" evidence="7">
    <location>
        <begin position="259"/>
        <end position="279"/>
    </location>
</feature>
<feature type="transmembrane region" description="Helical" evidence="7">
    <location>
        <begin position="95"/>
        <end position="116"/>
    </location>
</feature>
<keyword evidence="10" id="KW-1185">Reference proteome</keyword>
<dbReference type="SUPFAM" id="SSF144091">
    <property type="entry name" value="Rhomboid-like"/>
    <property type="match status" value="1"/>
</dbReference>
<feature type="transmembrane region" description="Helical" evidence="7">
    <location>
        <begin position="143"/>
        <end position="166"/>
    </location>
</feature>
<protein>
    <submittedName>
        <fullName evidence="9">Rhomboid family intramembrane serine protease</fullName>
    </submittedName>
</protein>
<sequence length="289" mass="33316">MFMTNQDNDANQDNDLKRLHYIGSLRDEQIVSVIEKQLLNEGIHIRKEFENDFFHLFVVELKDLSQAREVYRVYIGGAKPIEVNKDWQYVQSLRMGPATIIILALCAIVFIFGWILKNENLYYLFAFSTSKLDPYHNLNAGEYWRIITPAFIHFGFMHVFFNLLWWKELGKLIEFTKGSFFLILLLLFTGIISNFLQAAMSPGFFGGLSGVVYGLLGFLWPYSRLNPNFKFKLPTTDIVLMTGWLFLGFFDVFNFKMANWAHGGGLVSGAILGIIFALIDRQKTQTDQA</sequence>
<dbReference type="InterPro" id="IPR035952">
    <property type="entry name" value="Rhomboid-like_sf"/>
</dbReference>
<gene>
    <name evidence="9" type="ORF">DAY19_05860</name>
</gene>
<dbReference type="Pfam" id="PF01694">
    <property type="entry name" value="Rhomboid"/>
    <property type="match status" value="1"/>
</dbReference>
<keyword evidence="3 7" id="KW-0812">Transmembrane</keyword>
<evidence type="ECO:0000256" key="1">
    <source>
        <dbReference type="ARBA" id="ARBA00004141"/>
    </source>
</evidence>
<evidence type="ECO:0000313" key="9">
    <source>
        <dbReference type="EMBL" id="RZF21205.1"/>
    </source>
</evidence>
<evidence type="ECO:0000256" key="2">
    <source>
        <dbReference type="ARBA" id="ARBA00009045"/>
    </source>
</evidence>
<dbReference type="InterPro" id="IPR050925">
    <property type="entry name" value="Rhomboid_protease_S54"/>
</dbReference>
<accession>A0ABY0IE29</accession>
<name>A0ABY0IE29_9BACT</name>
<organism evidence="9 10">
    <name type="scientific">Halobacteriovorax vibrionivorans</name>
    <dbReference type="NCBI Taxonomy" id="2152716"/>
    <lineage>
        <taxon>Bacteria</taxon>
        <taxon>Pseudomonadati</taxon>
        <taxon>Bdellovibrionota</taxon>
        <taxon>Bacteriovoracia</taxon>
        <taxon>Bacteriovoracales</taxon>
        <taxon>Halobacteriovoraceae</taxon>
        <taxon>Halobacteriovorax</taxon>
    </lineage>
</organism>
<dbReference type="GO" id="GO:0008233">
    <property type="term" value="F:peptidase activity"/>
    <property type="evidence" value="ECO:0007669"/>
    <property type="project" value="UniProtKB-KW"/>
</dbReference>
<keyword evidence="5 7" id="KW-1133">Transmembrane helix</keyword>
<comment type="similarity">
    <text evidence="2">Belongs to the peptidase S54 family.</text>
</comment>
<feature type="domain" description="Peptidase S54 rhomboid" evidence="8">
    <location>
        <begin position="141"/>
        <end position="276"/>
    </location>
</feature>
<evidence type="ECO:0000256" key="5">
    <source>
        <dbReference type="ARBA" id="ARBA00022989"/>
    </source>
</evidence>
<evidence type="ECO:0000259" key="8">
    <source>
        <dbReference type="Pfam" id="PF01694"/>
    </source>
</evidence>
<dbReference type="Gene3D" id="1.20.1540.10">
    <property type="entry name" value="Rhomboid-like"/>
    <property type="match status" value="1"/>
</dbReference>
<evidence type="ECO:0000256" key="4">
    <source>
        <dbReference type="ARBA" id="ARBA00022801"/>
    </source>
</evidence>
<keyword evidence="9" id="KW-0645">Protease</keyword>
<evidence type="ECO:0000313" key="10">
    <source>
        <dbReference type="Proteomes" id="UP000443582"/>
    </source>
</evidence>
<evidence type="ECO:0000256" key="7">
    <source>
        <dbReference type="SAM" id="Phobius"/>
    </source>
</evidence>
<dbReference type="EMBL" id="QDKL01000002">
    <property type="protein sequence ID" value="RZF21205.1"/>
    <property type="molecule type" value="Genomic_DNA"/>
</dbReference>
<dbReference type="GO" id="GO:0006508">
    <property type="term" value="P:proteolysis"/>
    <property type="evidence" value="ECO:0007669"/>
    <property type="project" value="UniProtKB-KW"/>
</dbReference>
<comment type="subcellular location">
    <subcellularLocation>
        <location evidence="1">Membrane</location>
        <topology evidence="1">Multi-pass membrane protein</topology>
    </subcellularLocation>
</comment>
<comment type="caution">
    <text evidence="9">The sequence shown here is derived from an EMBL/GenBank/DDBJ whole genome shotgun (WGS) entry which is preliminary data.</text>
</comment>
<evidence type="ECO:0000256" key="6">
    <source>
        <dbReference type="ARBA" id="ARBA00023136"/>
    </source>
</evidence>
<feature type="transmembrane region" description="Helical" evidence="7">
    <location>
        <begin position="203"/>
        <end position="222"/>
    </location>
</feature>
<dbReference type="InterPro" id="IPR022764">
    <property type="entry name" value="Peptidase_S54_rhomboid_dom"/>
</dbReference>
<dbReference type="Proteomes" id="UP000443582">
    <property type="component" value="Unassembled WGS sequence"/>
</dbReference>
<dbReference type="PANTHER" id="PTHR43731:SF14">
    <property type="entry name" value="PRESENILIN-ASSOCIATED RHOMBOID-LIKE PROTEIN, MITOCHONDRIAL"/>
    <property type="match status" value="1"/>
</dbReference>
<keyword evidence="4" id="KW-0378">Hydrolase</keyword>
<keyword evidence="6 7" id="KW-0472">Membrane</keyword>
<reference evidence="10" key="1">
    <citation type="journal article" date="2019" name="Int. J. Syst. Evol. Microbiol.">
        <title>Halobacteriovorax valvorus sp. nov., a novel prokaryotic predator isolated from coastal seawater of China.</title>
        <authorList>
            <person name="Chen M.-X."/>
        </authorList>
    </citation>
    <scope>NUCLEOTIDE SEQUENCE [LARGE SCALE GENOMIC DNA]</scope>
    <source>
        <strain evidence="10">BL9</strain>
    </source>
</reference>
<feature type="transmembrane region" description="Helical" evidence="7">
    <location>
        <begin position="234"/>
        <end position="253"/>
    </location>
</feature>
<evidence type="ECO:0000256" key="3">
    <source>
        <dbReference type="ARBA" id="ARBA00022692"/>
    </source>
</evidence>
<dbReference type="PANTHER" id="PTHR43731">
    <property type="entry name" value="RHOMBOID PROTEASE"/>
    <property type="match status" value="1"/>
</dbReference>
<proteinExistence type="inferred from homology"/>
<feature type="transmembrane region" description="Helical" evidence="7">
    <location>
        <begin position="178"/>
        <end position="197"/>
    </location>
</feature>